<dbReference type="PANTHER" id="PTHR12542:SF41">
    <property type="entry name" value="EXOCYST COMPLEX COMPONENT 7"/>
    <property type="match status" value="1"/>
</dbReference>
<keyword evidence="3 4" id="KW-0268">Exocytosis</keyword>
<dbReference type="InterPro" id="IPR046364">
    <property type="entry name" value="Exo70_C"/>
</dbReference>
<dbReference type="InterPro" id="IPR004140">
    <property type="entry name" value="Exo70"/>
</dbReference>
<dbReference type="Gene3D" id="1.20.1280.170">
    <property type="entry name" value="Exocyst complex component Exo70"/>
    <property type="match status" value="1"/>
</dbReference>
<protein>
    <recommendedName>
        <fullName evidence="4">Exocyst subunit Exo70 family protein</fullName>
    </recommendedName>
</protein>
<reference evidence="5" key="1">
    <citation type="submission" date="2014-09" db="EMBL/GenBank/DDBJ databases">
        <authorList>
            <person name="Magalhaes I.L.F."/>
            <person name="Oliveira U."/>
            <person name="Santos F.R."/>
            <person name="Vidigal T.H.D.A."/>
            <person name="Brescovit A.D."/>
            <person name="Santos A.J."/>
        </authorList>
    </citation>
    <scope>NUCLEOTIDE SEQUENCE</scope>
    <source>
        <tissue evidence="5">Shoot tissue taken approximately 20 cm above the soil surface</tissue>
    </source>
</reference>
<sequence length="64" mass="7668">MNNIHYMVMSVRGSEAKDILGDDWIQRHRRIVQQNANQYKRVAWAKILQTLYSSCGWHWFVCTI</sequence>
<organism evidence="5">
    <name type="scientific">Arundo donax</name>
    <name type="common">Giant reed</name>
    <name type="synonym">Donax arundinaceus</name>
    <dbReference type="NCBI Taxonomy" id="35708"/>
    <lineage>
        <taxon>Eukaryota</taxon>
        <taxon>Viridiplantae</taxon>
        <taxon>Streptophyta</taxon>
        <taxon>Embryophyta</taxon>
        <taxon>Tracheophyta</taxon>
        <taxon>Spermatophyta</taxon>
        <taxon>Magnoliopsida</taxon>
        <taxon>Liliopsida</taxon>
        <taxon>Poales</taxon>
        <taxon>Poaceae</taxon>
        <taxon>PACMAD clade</taxon>
        <taxon>Arundinoideae</taxon>
        <taxon>Arundineae</taxon>
        <taxon>Arundo</taxon>
    </lineage>
</organism>
<dbReference type="InterPro" id="IPR016159">
    <property type="entry name" value="Cullin_repeat-like_dom_sf"/>
</dbReference>
<comment type="similarity">
    <text evidence="1 4">Belongs to the EXO70 family.</text>
</comment>
<accession>A0A0A9SXQ1</accession>
<dbReference type="SUPFAM" id="SSF74788">
    <property type="entry name" value="Cullin repeat-like"/>
    <property type="match status" value="1"/>
</dbReference>
<dbReference type="EMBL" id="GBRH01231826">
    <property type="protein sequence ID" value="JAD66069.1"/>
    <property type="molecule type" value="Transcribed_RNA"/>
</dbReference>
<name>A0A0A9SXQ1_ARUDO</name>
<dbReference type="GO" id="GO:0000145">
    <property type="term" value="C:exocyst"/>
    <property type="evidence" value="ECO:0007669"/>
    <property type="project" value="InterPro"/>
</dbReference>
<dbReference type="GO" id="GO:0006887">
    <property type="term" value="P:exocytosis"/>
    <property type="evidence" value="ECO:0007669"/>
    <property type="project" value="UniProtKB-KW"/>
</dbReference>
<dbReference type="PANTHER" id="PTHR12542">
    <property type="entry name" value="EXOCYST COMPLEX PROTEIN EXO70"/>
    <property type="match status" value="1"/>
</dbReference>
<comment type="function">
    <text evidence="4">Component of the exocyst complex.</text>
</comment>
<dbReference type="Pfam" id="PF03081">
    <property type="entry name" value="Exo70_C"/>
    <property type="match status" value="1"/>
</dbReference>
<evidence type="ECO:0000256" key="3">
    <source>
        <dbReference type="ARBA" id="ARBA00022483"/>
    </source>
</evidence>
<evidence type="ECO:0000256" key="4">
    <source>
        <dbReference type="RuleBase" id="RU365026"/>
    </source>
</evidence>
<keyword evidence="2 4" id="KW-0813">Transport</keyword>
<dbReference type="GO" id="GO:0005546">
    <property type="term" value="F:phosphatidylinositol-4,5-bisphosphate binding"/>
    <property type="evidence" value="ECO:0007669"/>
    <property type="project" value="InterPro"/>
</dbReference>
<evidence type="ECO:0000313" key="5">
    <source>
        <dbReference type="EMBL" id="JAD66069.1"/>
    </source>
</evidence>
<dbReference type="AlphaFoldDB" id="A0A0A9SXQ1"/>
<evidence type="ECO:0000256" key="2">
    <source>
        <dbReference type="ARBA" id="ARBA00022448"/>
    </source>
</evidence>
<reference evidence="5" key="2">
    <citation type="journal article" date="2015" name="Data Brief">
        <title>Shoot transcriptome of the giant reed, Arundo donax.</title>
        <authorList>
            <person name="Barrero R.A."/>
            <person name="Guerrero F.D."/>
            <person name="Moolhuijzen P."/>
            <person name="Goolsby J.A."/>
            <person name="Tidwell J."/>
            <person name="Bellgard S.E."/>
            <person name="Bellgard M.I."/>
        </authorList>
    </citation>
    <scope>NUCLEOTIDE SEQUENCE</scope>
    <source>
        <tissue evidence="5">Shoot tissue taken approximately 20 cm above the soil surface</tissue>
    </source>
</reference>
<evidence type="ECO:0000256" key="1">
    <source>
        <dbReference type="ARBA" id="ARBA00006756"/>
    </source>
</evidence>
<proteinExistence type="inferred from homology"/>
<dbReference type="GO" id="GO:0015031">
    <property type="term" value="P:protein transport"/>
    <property type="evidence" value="ECO:0007669"/>
    <property type="project" value="UniProtKB-KW"/>
</dbReference>
<keyword evidence="4" id="KW-0653">Protein transport</keyword>